<dbReference type="EMBL" id="JAVAMP010000020">
    <property type="protein sequence ID" value="MDP5276875.1"/>
    <property type="molecule type" value="Genomic_DNA"/>
</dbReference>
<evidence type="ECO:0000259" key="3">
    <source>
        <dbReference type="Pfam" id="PF01248"/>
    </source>
</evidence>
<dbReference type="Proteomes" id="UP001231941">
    <property type="component" value="Unassembled WGS sequence"/>
</dbReference>
<keyword evidence="5" id="KW-1185">Reference proteome</keyword>
<dbReference type="SUPFAM" id="SSF55315">
    <property type="entry name" value="L30e-like"/>
    <property type="match status" value="1"/>
</dbReference>
<evidence type="ECO:0000313" key="5">
    <source>
        <dbReference type="Proteomes" id="UP001231941"/>
    </source>
</evidence>
<evidence type="ECO:0000256" key="2">
    <source>
        <dbReference type="HAMAP-Rule" id="MF_00574"/>
    </source>
</evidence>
<comment type="caution">
    <text evidence="4">The sequence shown here is derived from an EMBL/GenBank/DDBJ whole genome shotgun (WGS) entry which is preliminary data.</text>
</comment>
<evidence type="ECO:0000313" key="4">
    <source>
        <dbReference type="EMBL" id="MDP5276875.1"/>
    </source>
</evidence>
<comment type="similarity">
    <text evidence="2">Belongs to the eukaryotic ribosomal protein eL8 family.</text>
</comment>
<proteinExistence type="inferred from homology"/>
<gene>
    <name evidence="4" type="ORF">Q5Y73_22530</name>
</gene>
<dbReference type="PRINTS" id="PR00884">
    <property type="entry name" value="RIBOSOMALHS6"/>
</dbReference>
<dbReference type="Gene3D" id="3.30.1330.30">
    <property type="match status" value="1"/>
</dbReference>
<dbReference type="InterPro" id="IPR023460">
    <property type="entry name" value="RNA_bf_YbxF-like"/>
</dbReference>
<name>A0ABT9J5J4_9BACL</name>
<dbReference type="Pfam" id="PF01248">
    <property type="entry name" value="Ribosomal_L7Ae"/>
    <property type="match status" value="1"/>
</dbReference>
<dbReference type="InterPro" id="IPR004038">
    <property type="entry name" value="Ribosomal_eL8/eL30/eS12/Gad45"/>
</dbReference>
<dbReference type="RefSeq" id="WP_305994179.1">
    <property type="nucleotide sequence ID" value="NZ_JAVAMP010000020.1"/>
</dbReference>
<dbReference type="InterPro" id="IPR029064">
    <property type="entry name" value="Ribosomal_eL30-like_sf"/>
</dbReference>
<evidence type="ECO:0000256" key="1">
    <source>
        <dbReference type="ARBA" id="ARBA00022884"/>
    </source>
</evidence>
<organism evidence="4 5">
    <name type="scientific">Chengkuizengella axinellae</name>
    <dbReference type="NCBI Taxonomy" id="3064388"/>
    <lineage>
        <taxon>Bacteria</taxon>
        <taxon>Bacillati</taxon>
        <taxon>Bacillota</taxon>
        <taxon>Bacilli</taxon>
        <taxon>Bacillales</taxon>
        <taxon>Paenibacillaceae</taxon>
        <taxon>Chengkuizengella</taxon>
    </lineage>
</organism>
<accession>A0ABT9J5J4</accession>
<sequence length="83" mass="8972">MSYEKVKQADRLSIGTKQTLKVIERGSATEVYVAEDADPKVTNKVISLCKEKNVNLIYVDSMKQLGKACGIEVGAAVAAIIND</sequence>
<keyword evidence="1 2" id="KW-0694">RNA-binding</keyword>
<dbReference type="NCBIfam" id="NF010125">
    <property type="entry name" value="PRK13602.1"/>
    <property type="match status" value="1"/>
</dbReference>
<dbReference type="HAMAP" id="MF_00574">
    <property type="entry name" value="Ribosomal_eL8_Bact"/>
    <property type="match status" value="1"/>
</dbReference>
<protein>
    <recommendedName>
        <fullName evidence="2">RNA-binding protein Q5Y73_22530</fullName>
    </recommendedName>
    <alternativeName>
        <fullName evidence="2">Ribosomal protein eL8-like</fullName>
    </alternativeName>
</protein>
<reference evidence="4 5" key="1">
    <citation type="submission" date="2023-08" db="EMBL/GenBank/DDBJ databases">
        <authorList>
            <person name="Park J.-S."/>
        </authorList>
    </citation>
    <scope>NUCLEOTIDE SEQUENCE [LARGE SCALE GENOMIC DNA]</scope>
    <source>
        <strain evidence="4 5">2205SS18-9</strain>
    </source>
</reference>
<feature type="domain" description="Ribosomal protein eL8/eL30/eS12/Gadd45" evidence="3">
    <location>
        <begin position="4"/>
        <end position="82"/>
    </location>
</feature>